<reference evidence="2" key="1">
    <citation type="submission" date="2017-09" db="EMBL/GenBank/DDBJ databases">
        <title>Depth-based differentiation of microbial function through sediment-hosted aquifers and enrichment of novel symbionts in the deep terrestrial subsurface.</title>
        <authorList>
            <person name="Probst A.J."/>
            <person name="Ladd B."/>
            <person name="Jarett J.K."/>
            <person name="Geller-Mcgrath D.E."/>
            <person name="Sieber C.M.K."/>
            <person name="Emerson J.B."/>
            <person name="Anantharaman K."/>
            <person name="Thomas B.C."/>
            <person name="Malmstrom R."/>
            <person name="Stieglmeier M."/>
            <person name="Klingl A."/>
            <person name="Woyke T."/>
            <person name="Ryan C.M."/>
            <person name="Banfield J.F."/>
        </authorList>
    </citation>
    <scope>NUCLEOTIDE SEQUENCE [LARGE SCALE GENOMIC DNA]</scope>
</reference>
<sequence length="124" mass="14605">MSVMVIQFHSEIPEHLRLLLNFLFYQNSPLWRSDSILQIQGVQNELDKIKTHLLQAKAKIITKSLIETEDHFTDKTIARLKTTIDSINNLYDAQNNLRAVIDYPHGNTTLFWLRFFYVKESINQ</sequence>
<evidence type="ECO:0000313" key="1">
    <source>
        <dbReference type="EMBL" id="PIR94142.1"/>
    </source>
</evidence>
<dbReference type="EMBL" id="PFAP01000017">
    <property type="protein sequence ID" value="PIR94142.1"/>
    <property type="molecule type" value="Genomic_DNA"/>
</dbReference>
<evidence type="ECO:0000313" key="2">
    <source>
        <dbReference type="Proteomes" id="UP000229901"/>
    </source>
</evidence>
<gene>
    <name evidence="1" type="ORF">COT97_02865</name>
</gene>
<protein>
    <submittedName>
        <fullName evidence="1">Uncharacterized protein</fullName>
    </submittedName>
</protein>
<organism evidence="1 2">
    <name type="scientific">Candidatus Falkowbacteria bacterium CG10_big_fil_rev_8_21_14_0_10_39_11</name>
    <dbReference type="NCBI Taxonomy" id="1974565"/>
    <lineage>
        <taxon>Bacteria</taxon>
        <taxon>Candidatus Falkowiibacteriota</taxon>
    </lineage>
</organism>
<comment type="caution">
    <text evidence="1">The sequence shown here is derived from an EMBL/GenBank/DDBJ whole genome shotgun (WGS) entry which is preliminary data.</text>
</comment>
<proteinExistence type="predicted"/>
<dbReference type="AlphaFoldDB" id="A0A2H0V4Z3"/>
<accession>A0A2H0V4Z3</accession>
<name>A0A2H0V4Z3_9BACT</name>
<dbReference type="Proteomes" id="UP000229901">
    <property type="component" value="Unassembled WGS sequence"/>
</dbReference>